<keyword evidence="3" id="KW-1185">Reference proteome</keyword>
<evidence type="ECO:0008006" key="4">
    <source>
        <dbReference type="Google" id="ProtNLM"/>
    </source>
</evidence>
<dbReference type="Proteomes" id="UP000807371">
    <property type="component" value="Unassembled WGS sequence"/>
</dbReference>
<gene>
    <name evidence="2" type="ORF">IHE55_24385</name>
</gene>
<evidence type="ECO:0000256" key="1">
    <source>
        <dbReference type="SAM" id="Phobius"/>
    </source>
</evidence>
<evidence type="ECO:0000313" key="2">
    <source>
        <dbReference type="EMBL" id="MBH5337742.1"/>
    </source>
</evidence>
<feature type="transmembrane region" description="Helical" evidence="1">
    <location>
        <begin position="127"/>
        <end position="147"/>
    </location>
</feature>
<feature type="transmembrane region" description="Helical" evidence="1">
    <location>
        <begin position="195"/>
        <end position="215"/>
    </location>
</feature>
<feature type="transmembrane region" description="Helical" evidence="1">
    <location>
        <begin position="221"/>
        <end position="242"/>
    </location>
</feature>
<comment type="caution">
    <text evidence="2">The sequence shown here is derived from an EMBL/GenBank/DDBJ whole genome shotgun (WGS) entry which is preliminary data.</text>
</comment>
<dbReference type="EMBL" id="JACYXC010000001">
    <property type="protein sequence ID" value="MBH5337742.1"/>
    <property type="molecule type" value="Genomic_DNA"/>
</dbReference>
<dbReference type="RefSeq" id="WP_197990988.1">
    <property type="nucleotide sequence ID" value="NZ_JACYXC010000001.1"/>
</dbReference>
<accession>A0ABS0NRQ5</accession>
<name>A0ABS0NRQ5_9ACTN</name>
<feature type="transmembrane region" description="Helical" evidence="1">
    <location>
        <begin position="159"/>
        <end position="183"/>
    </location>
</feature>
<reference evidence="2 3" key="1">
    <citation type="submission" date="2020-09" db="EMBL/GenBank/DDBJ databases">
        <title>Biosynthesis of the nuclear factor of activated T cells inhibitor NFAT-133 and its congeners in Streptomyces pactum.</title>
        <authorList>
            <person name="Zhou W."/>
            <person name="Posri P."/>
            <person name="Abugrain M.E."/>
            <person name="Weisberg A.J."/>
            <person name="Chang J.H."/>
            <person name="Mahmud T."/>
        </authorList>
    </citation>
    <scope>NUCLEOTIDE SEQUENCE [LARGE SCALE GENOMIC DNA]</scope>
    <source>
        <strain evidence="2 3">ATCC 27456</strain>
    </source>
</reference>
<proteinExistence type="predicted"/>
<keyword evidence="1" id="KW-0472">Membrane</keyword>
<sequence length="254" mass="26937">MLLVLSPVLLLSSPLLVLYTLARSARHVARRLVGGGGLAPLHDPAVARVKTLRTWTAAVVSLAVLAAYGSATDHLDDRISEHWATLFLTPWLLIATGPVVFAVLIRWAPPPRRRAMRAALRVPLREFGRFIGVLAVIAALFTGFFVVTPDEVSGLPGLLVFAVVVLGIPWALMVILFASVAVARTGFGAAAVHPAAPAVLTSVLVWELAALGGLPGGPSPLAWLLLVGGPATVTAIAWWEVVRLRSRYGVRLRG</sequence>
<evidence type="ECO:0000313" key="3">
    <source>
        <dbReference type="Proteomes" id="UP000807371"/>
    </source>
</evidence>
<feature type="transmembrane region" description="Helical" evidence="1">
    <location>
        <begin position="6"/>
        <end position="22"/>
    </location>
</feature>
<feature type="transmembrane region" description="Helical" evidence="1">
    <location>
        <begin position="52"/>
        <end position="71"/>
    </location>
</feature>
<organism evidence="2 3">
    <name type="scientific">Streptomyces pactum</name>
    <dbReference type="NCBI Taxonomy" id="68249"/>
    <lineage>
        <taxon>Bacteria</taxon>
        <taxon>Bacillati</taxon>
        <taxon>Actinomycetota</taxon>
        <taxon>Actinomycetes</taxon>
        <taxon>Kitasatosporales</taxon>
        <taxon>Streptomycetaceae</taxon>
        <taxon>Streptomyces</taxon>
    </lineage>
</organism>
<feature type="transmembrane region" description="Helical" evidence="1">
    <location>
        <begin position="83"/>
        <end position="107"/>
    </location>
</feature>
<keyword evidence="1" id="KW-1133">Transmembrane helix</keyword>
<keyword evidence="1" id="KW-0812">Transmembrane</keyword>
<protein>
    <recommendedName>
        <fullName evidence="4">Integral membrane protein</fullName>
    </recommendedName>
</protein>